<dbReference type="GO" id="GO:0005829">
    <property type="term" value="C:cytosol"/>
    <property type="evidence" value="ECO:0007669"/>
    <property type="project" value="TreeGrafter"/>
</dbReference>
<keyword evidence="5" id="KW-0560">Oxidoreductase</keyword>
<evidence type="ECO:0000256" key="5">
    <source>
        <dbReference type="ARBA" id="ARBA00023002"/>
    </source>
</evidence>
<keyword evidence="6" id="KW-0408">Iron</keyword>
<keyword evidence="8" id="KW-1185">Reference proteome</keyword>
<dbReference type="GO" id="GO:0004096">
    <property type="term" value="F:catalase activity"/>
    <property type="evidence" value="ECO:0007669"/>
    <property type="project" value="InterPro"/>
</dbReference>
<dbReference type="GO" id="GO:0046872">
    <property type="term" value="F:metal ion binding"/>
    <property type="evidence" value="ECO:0007669"/>
    <property type="project" value="UniProtKB-KW"/>
</dbReference>
<dbReference type="PANTHER" id="PTHR30555">
    <property type="entry name" value="HYDROPEROXIDASE I, BIFUNCTIONAL CATALASE-PEROXIDASE"/>
    <property type="match status" value="1"/>
</dbReference>
<evidence type="ECO:0000313" key="8">
    <source>
        <dbReference type="Proteomes" id="UP000198211"/>
    </source>
</evidence>
<evidence type="ECO:0000256" key="3">
    <source>
        <dbReference type="ARBA" id="ARBA00022617"/>
    </source>
</evidence>
<evidence type="ECO:0000256" key="2">
    <source>
        <dbReference type="ARBA" id="ARBA00022559"/>
    </source>
</evidence>
<evidence type="ECO:0000256" key="4">
    <source>
        <dbReference type="ARBA" id="ARBA00022723"/>
    </source>
</evidence>
<keyword evidence="2 7" id="KW-0575">Peroxidase</keyword>
<sequence>YGNSSALSNNYFKVLLNETWTAVTAKEFKADGKDIFMMDTDVALLNAPELKQSVEKFAKDEFAFKKVFSMAWNKVMTADHFKADSY</sequence>
<dbReference type="SUPFAM" id="SSF48113">
    <property type="entry name" value="Heme-dependent peroxidases"/>
    <property type="match status" value="1"/>
</dbReference>
<name>A0A225VBW6_9STRA</name>
<dbReference type="Gene3D" id="1.10.420.10">
    <property type="entry name" value="Peroxidase, domain 2"/>
    <property type="match status" value="1"/>
</dbReference>
<organism evidence="7 8">
    <name type="scientific">Phytophthora megakarya</name>
    <dbReference type="NCBI Taxonomy" id="4795"/>
    <lineage>
        <taxon>Eukaryota</taxon>
        <taxon>Sar</taxon>
        <taxon>Stramenopiles</taxon>
        <taxon>Oomycota</taxon>
        <taxon>Peronosporomycetes</taxon>
        <taxon>Peronosporales</taxon>
        <taxon>Peronosporaceae</taxon>
        <taxon>Phytophthora</taxon>
    </lineage>
</organism>
<comment type="caution">
    <text evidence="7">The sequence shown here is derived from an EMBL/GenBank/DDBJ whole genome shotgun (WGS) entry which is preliminary data.</text>
</comment>
<gene>
    <name evidence="7" type="ORF">PHMEG_00025502</name>
</gene>
<proteinExistence type="predicted"/>
<dbReference type="STRING" id="4795.A0A225VBW6"/>
<evidence type="ECO:0000256" key="1">
    <source>
        <dbReference type="ARBA" id="ARBA00001970"/>
    </source>
</evidence>
<dbReference type="Proteomes" id="UP000198211">
    <property type="component" value="Unassembled WGS sequence"/>
</dbReference>
<dbReference type="EMBL" id="NBNE01005890">
    <property type="protein sequence ID" value="OWZ02865.1"/>
    <property type="molecule type" value="Genomic_DNA"/>
</dbReference>
<dbReference type="InterPro" id="IPR000763">
    <property type="entry name" value="Catalase_peroxidase"/>
</dbReference>
<evidence type="ECO:0000256" key="6">
    <source>
        <dbReference type="ARBA" id="ARBA00023004"/>
    </source>
</evidence>
<feature type="non-terminal residue" evidence="7">
    <location>
        <position position="1"/>
    </location>
</feature>
<reference evidence="8" key="1">
    <citation type="submission" date="2017-03" db="EMBL/GenBank/DDBJ databases">
        <title>Phytopthora megakarya and P. palmivora, two closely related causual agents of cacao black pod achieved similar genome size and gene model numbers by different mechanisms.</title>
        <authorList>
            <person name="Ali S."/>
            <person name="Shao J."/>
            <person name="Larry D.J."/>
            <person name="Kronmiller B."/>
            <person name="Shen D."/>
            <person name="Strem M.D."/>
            <person name="Melnick R.L."/>
            <person name="Guiltinan M.J."/>
            <person name="Tyler B.M."/>
            <person name="Meinhardt L.W."/>
            <person name="Bailey B.A."/>
        </authorList>
    </citation>
    <scope>NUCLEOTIDE SEQUENCE [LARGE SCALE GENOMIC DNA]</scope>
    <source>
        <strain evidence="8">zdho120</strain>
    </source>
</reference>
<keyword evidence="3" id="KW-0349">Heme</keyword>
<protein>
    <submittedName>
        <fullName evidence="7">Catalase-peroxidase</fullName>
    </submittedName>
</protein>
<keyword evidence="4" id="KW-0479">Metal-binding</keyword>
<dbReference type="GO" id="GO:0020037">
    <property type="term" value="F:heme binding"/>
    <property type="evidence" value="ECO:0007669"/>
    <property type="project" value="InterPro"/>
</dbReference>
<dbReference type="PANTHER" id="PTHR30555:SF0">
    <property type="entry name" value="CATALASE-PEROXIDASE"/>
    <property type="match status" value="1"/>
</dbReference>
<accession>A0A225VBW6</accession>
<dbReference type="AlphaFoldDB" id="A0A225VBW6"/>
<dbReference type="InterPro" id="IPR010255">
    <property type="entry name" value="Haem_peroxidase_sf"/>
</dbReference>
<dbReference type="OrthoDB" id="129544at2759"/>
<comment type="cofactor">
    <cofactor evidence="1">
        <name>heme b</name>
        <dbReference type="ChEBI" id="CHEBI:60344"/>
    </cofactor>
</comment>
<evidence type="ECO:0000313" key="7">
    <source>
        <dbReference type="EMBL" id="OWZ02865.1"/>
    </source>
</evidence>
<dbReference type="GO" id="GO:0070301">
    <property type="term" value="P:cellular response to hydrogen peroxide"/>
    <property type="evidence" value="ECO:0007669"/>
    <property type="project" value="TreeGrafter"/>
</dbReference>
<dbReference type="GO" id="GO:0042744">
    <property type="term" value="P:hydrogen peroxide catabolic process"/>
    <property type="evidence" value="ECO:0007669"/>
    <property type="project" value="TreeGrafter"/>
</dbReference>